<feature type="transmembrane region" description="Helical" evidence="1">
    <location>
        <begin position="139"/>
        <end position="157"/>
    </location>
</feature>
<dbReference type="InterPro" id="IPR025671">
    <property type="entry name" value="HXXEE"/>
</dbReference>
<feature type="transmembrane region" description="Helical" evidence="1">
    <location>
        <begin position="9"/>
        <end position="27"/>
    </location>
</feature>
<reference evidence="2 3" key="1">
    <citation type="submission" date="2019-03" db="EMBL/GenBank/DDBJ databases">
        <title>Genomic Encyclopedia of Type Strains, Phase IV (KMG-IV): sequencing the most valuable type-strain genomes for metagenomic binning, comparative biology and taxonomic classification.</title>
        <authorList>
            <person name="Goeker M."/>
        </authorList>
    </citation>
    <scope>NUCLEOTIDE SEQUENCE [LARGE SCALE GENOMIC DNA]</scope>
    <source>
        <strain evidence="2 3">DSM 10053</strain>
    </source>
</reference>
<keyword evidence="3" id="KW-1185">Reference proteome</keyword>
<keyword evidence="1" id="KW-0472">Membrane</keyword>
<evidence type="ECO:0000256" key="1">
    <source>
        <dbReference type="SAM" id="Phobius"/>
    </source>
</evidence>
<feature type="transmembrane region" description="Helical" evidence="1">
    <location>
        <begin position="83"/>
        <end position="103"/>
    </location>
</feature>
<dbReference type="Pfam" id="PF13787">
    <property type="entry name" value="HXXEE"/>
    <property type="match status" value="1"/>
</dbReference>
<feature type="transmembrane region" description="Helical" evidence="1">
    <location>
        <begin position="169"/>
        <end position="191"/>
    </location>
</feature>
<dbReference type="OrthoDB" id="2591569at2"/>
<keyword evidence="1" id="KW-1133">Transmembrane helix</keyword>
<protein>
    <submittedName>
        <fullName evidence="2">Uncharacterized protein with HXXEE motif</fullName>
    </submittedName>
</protein>
<accession>A0A4R1L2I1</accession>
<proteinExistence type="predicted"/>
<gene>
    <name evidence="2" type="ORF">EV692_0230</name>
</gene>
<dbReference type="EMBL" id="SMGJ01000001">
    <property type="protein sequence ID" value="TCK71170.1"/>
    <property type="molecule type" value="Genomic_DNA"/>
</dbReference>
<dbReference type="AlphaFoldDB" id="A0A4R1L2I1"/>
<organism evidence="2 3">
    <name type="scientific">Lonepinella koalarum</name>
    <dbReference type="NCBI Taxonomy" id="53417"/>
    <lineage>
        <taxon>Bacteria</taxon>
        <taxon>Pseudomonadati</taxon>
        <taxon>Pseudomonadota</taxon>
        <taxon>Gammaproteobacteria</taxon>
        <taxon>Pasteurellales</taxon>
        <taxon>Pasteurellaceae</taxon>
        <taxon>Lonepinella</taxon>
    </lineage>
</organism>
<comment type="caution">
    <text evidence="2">The sequence shown here is derived from an EMBL/GenBank/DDBJ whole genome shotgun (WGS) entry which is preliminary data.</text>
</comment>
<sequence length="220" mass="25866">MMNWYRHNWYNVGMVLFILLAYYLALWGHNQLSEIQVILTLSWMAMLVHQFEEYAYPGGFPSIFNIVLLGNHGNDFNRYPTNANLVMINNVFLCYTFYIIAIIFPDCIWYGLIQVLQACLQVTNHGVTSYKLRRWYNPGFGSIFLLNIPVMIYYIWYIESHNLVTSTDYVIGIIGGFASLCVLWVIPIMLLKDRNSPYPYREDRIWGYAADRVKEIKNPQ</sequence>
<evidence type="ECO:0000313" key="2">
    <source>
        <dbReference type="EMBL" id="TCK71170.1"/>
    </source>
</evidence>
<keyword evidence="1" id="KW-0812">Transmembrane</keyword>
<evidence type="ECO:0000313" key="3">
    <source>
        <dbReference type="Proteomes" id="UP000295496"/>
    </source>
</evidence>
<name>A0A4R1L2I1_9PAST</name>
<dbReference type="RefSeq" id="WP_132299719.1">
    <property type="nucleotide sequence ID" value="NZ_CP170642.1"/>
</dbReference>
<feature type="transmembrane region" description="Helical" evidence="1">
    <location>
        <begin position="54"/>
        <end position="71"/>
    </location>
</feature>
<dbReference type="Proteomes" id="UP000295496">
    <property type="component" value="Unassembled WGS sequence"/>
</dbReference>